<feature type="domain" description="DUF6701" evidence="2">
    <location>
        <begin position="393"/>
        <end position="973"/>
    </location>
</feature>
<feature type="chain" id="PRO_5046900546" evidence="1">
    <location>
        <begin position="18"/>
        <end position="975"/>
    </location>
</feature>
<evidence type="ECO:0000313" key="3">
    <source>
        <dbReference type="EMBL" id="MCS0580063.1"/>
    </source>
</evidence>
<protein>
    <submittedName>
        <fullName evidence="3">Polymer-forming cytoskeletal protein</fullName>
    </submittedName>
</protein>
<organism evidence="3 4">
    <name type="scientific">Massilia pinisoli</name>
    <dbReference type="NCBI Taxonomy" id="1772194"/>
    <lineage>
        <taxon>Bacteria</taxon>
        <taxon>Pseudomonadati</taxon>
        <taxon>Pseudomonadota</taxon>
        <taxon>Betaproteobacteria</taxon>
        <taxon>Burkholderiales</taxon>
        <taxon>Oxalobacteraceae</taxon>
        <taxon>Telluria group</taxon>
        <taxon>Massilia</taxon>
    </lineage>
</organism>
<name>A0ABT1ZJI9_9BURK</name>
<dbReference type="EMBL" id="JANUGW010000001">
    <property type="protein sequence ID" value="MCS0580063.1"/>
    <property type="molecule type" value="Genomic_DNA"/>
</dbReference>
<keyword evidence="1" id="KW-0732">Signal</keyword>
<evidence type="ECO:0000259" key="2">
    <source>
        <dbReference type="Pfam" id="PF20419"/>
    </source>
</evidence>
<gene>
    <name evidence="3" type="ORF">NX784_00505</name>
</gene>
<accession>A0ABT1ZJI9</accession>
<reference evidence="3 4" key="1">
    <citation type="submission" date="2022-08" db="EMBL/GenBank/DDBJ databases">
        <title>Reclassification of Massilia species as members of the genera Telluria, Duganella, Pseudoduganella, Mokoshia gen. nov. and Zemynaea gen. nov. using orthogonal and non-orthogonal genome-based approaches.</title>
        <authorList>
            <person name="Bowman J.P."/>
        </authorList>
    </citation>
    <scope>NUCLEOTIDE SEQUENCE [LARGE SCALE GENOMIC DNA]</scope>
    <source>
        <strain evidence="3 4">JCM 31316</strain>
    </source>
</reference>
<feature type="signal peptide" evidence="1">
    <location>
        <begin position="1"/>
        <end position="17"/>
    </location>
</feature>
<evidence type="ECO:0000256" key="1">
    <source>
        <dbReference type="SAM" id="SignalP"/>
    </source>
</evidence>
<sequence length="975" mass="98741">MLLRRLHSLLIAFMLFAAGGRAAAGTTYTFGGNATVGSCTLAGATYTCAALPLTQWDDSMIIASGYTVKITSNVSFESTQHLAMSGSAVLSSTGDLDIGGIKGSNLNIASGTLVAGKTFTVGSQTQDLTANIQAGYAKLGSGSTLTINGNVTATGNVDIASHATITGAITGAAVTAASGVSLYGNITGSKSFTLGSGNTVVGDITAPVVNLLPSDSNVTGNITATTSLELGSSVRVKGNVVTGTLTEDSSEAIIDGNATVDSAVLQWHGRVTQTIYCTGGTATGKCDCVTNNSGYQVNTASGPHCEGKTVPLDHFTIGYDKTASVCAPAKVTVTACANAACTATYGGGASVTLAPTGQTVAVPASGVVQADVAYTQAGTNVLAISSPSTPTPTVCWRNGDAAPGADCQVNVVKSGYLLTPARSAFFAENQVQPDKDTLTLAAVRYDDTSKACVPIFGNVSRNVTFTCGYAKTATPGILPVRLNGIALNATQNTGAACDGTGRTMSLTFDANGKATFPIQYADAGQVTVTATDNGPNSPGSATATPIFVPVAFRVGLGANSSYVAGDPFTAIVTAVNGLGATTRKFGTESPAESAVLAAVGCQPSNGNGLLGKSSTISGGVQTFALTWSEVGTIDLAATLANSDGYLSSGVRPAAATTNTAGTGCTGAAGRFIPAYFKVTADPDWKRTLSGGTQLQYYSGEPAMKVTVTAYNRGNGVTYNYAGGDARDVTFAAFDTAGSTPVGNGRFSRSATYPVSDTTGKAQLRANDFVAGVGTWTGSYTFTTSPTAPTRVRVRATDTDNASSAAAEPVFMVRSGRVHIANAYGNTTGLLRIPVNIEFYTGQTWVRNYEDTTTTFASTAVSLGRTLNAIAVTLTPFANGAATLGLTPAANSAGASVPFAINLGAPVPGANTSCYYVAAAGTAQSSMVDSTGAGLPFLRSADPSCGKTNVDPSAMATFGIFAPETKRIIHMREVYR</sequence>
<dbReference type="Pfam" id="PF20419">
    <property type="entry name" value="DUF6701"/>
    <property type="match status" value="1"/>
</dbReference>
<evidence type="ECO:0000313" key="4">
    <source>
        <dbReference type="Proteomes" id="UP001204151"/>
    </source>
</evidence>
<proteinExistence type="predicted"/>
<dbReference type="Proteomes" id="UP001204151">
    <property type="component" value="Unassembled WGS sequence"/>
</dbReference>
<dbReference type="RefSeq" id="WP_258814713.1">
    <property type="nucleotide sequence ID" value="NZ_JANUGW010000001.1"/>
</dbReference>
<dbReference type="InterPro" id="IPR046524">
    <property type="entry name" value="DUF6701"/>
</dbReference>
<keyword evidence="4" id="KW-1185">Reference proteome</keyword>
<comment type="caution">
    <text evidence="3">The sequence shown here is derived from an EMBL/GenBank/DDBJ whole genome shotgun (WGS) entry which is preliminary data.</text>
</comment>